<evidence type="ECO:0000256" key="12">
    <source>
        <dbReference type="ARBA" id="ARBA00038868"/>
    </source>
</evidence>
<evidence type="ECO:0000256" key="6">
    <source>
        <dbReference type="ARBA" id="ARBA00022801"/>
    </source>
</evidence>
<organism evidence="17">
    <name type="scientific">Papilio xuthus</name>
    <name type="common">Asian swallowtail butterfly</name>
    <dbReference type="NCBI Taxonomy" id="66420"/>
    <lineage>
        <taxon>Eukaryota</taxon>
        <taxon>Metazoa</taxon>
        <taxon>Ecdysozoa</taxon>
        <taxon>Arthropoda</taxon>
        <taxon>Hexapoda</taxon>
        <taxon>Insecta</taxon>
        <taxon>Pterygota</taxon>
        <taxon>Neoptera</taxon>
        <taxon>Endopterygota</taxon>
        <taxon>Lepidoptera</taxon>
        <taxon>Glossata</taxon>
        <taxon>Ditrysia</taxon>
        <taxon>Papilionoidea</taxon>
        <taxon>Papilionidae</taxon>
        <taxon>Papilioninae</taxon>
        <taxon>Papilio</taxon>
    </lineage>
</organism>
<dbReference type="GO" id="GO:0004252">
    <property type="term" value="F:serine-type endopeptidase activity"/>
    <property type="evidence" value="ECO:0007669"/>
    <property type="project" value="UniProtKB-EC"/>
</dbReference>
<comment type="function">
    <text evidence="13">Fibrinolytic activity; shows preferential cleavage of Arg-Gly bonds in all three fibrinogen chains. Contact with the caterpillars causes severe bleeding, due the anticoagulant effect of the protein.</text>
</comment>
<evidence type="ECO:0000256" key="9">
    <source>
        <dbReference type="ARBA" id="ARBA00023157"/>
    </source>
</evidence>
<dbReference type="GO" id="GO:0005576">
    <property type="term" value="C:extracellular region"/>
    <property type="evidence" value="ECO:0007669"/>
    <property type="project" value="UniProtKB-SubCell"/>
</dbReference>
<dbReference type="RefSeq" id="XP_013168447.1">
    <property type="nucleotide sequence ID" value="XM_013312993.1"/>
</dbReference>
<dbReference type="CDD" id="cd00190">
    <property type="entry name" value="Tryp_SPc"/>
    <property type="match status" value="1"/>
</dbReference>
<evidence type="ECO:0000256" key="4">
    <source>
        <dbReference type="ARBA" id="ARBA00022670"/>
    </source>
</evidence>
<reference evidence="17" key="1">
    <citation type="submission" date="2025-08" db="UniProtKB">
        <authorList>
            <consortium name="RefSeq"/>
        </authorList>
    </citation>
    <scope>IDENTIFICATION</scope>
</reference>
<evidence type="ECO:0000256" key="13">
    <source>
        <dbReference type="ARBA" id="ARBA00055534"/>
    </source>
</evidence>
<dbReference type="InterPro" id="IPR001314">
    <property type="entry name" value="Peptidase_S1A"/>
</dbReference>
<dbReference type="InterPro" id="IPR009003">
    <property type="entry name" value="Peptidase_S1_PA"/>
</dbReference>
<dbReference type="GO" id="GO:0090729">
    <property type="term" value="F:toxin activity"/>
    <property type="evidence" value="ECO:0007669"/>
    <property type="project" value="UniProtKB-KW"/>
</dbReference>
<dbReference type="EC" id="3.4.21.4" evidence="12"/>
<proteinExistence type="inferred from homology"/>
<dbReference type="GO" id="GO:0006508">
    <property type="term" value="P:proteolysis"/>
    <property type="evidence" value="ECO:0007669"/>
    <property type="project" value="UniProtKB-KW"/>
</dbReference>
<dbReference type="InterPro" id="IPR050430">
    <property type="entry name" value="Peptidase_S1"/>
</dbReference>
<gene>
    <name evidence="17" type="primary">LOC106118345</name>
</gene>
<dbReference type="PANTHER" id="PTHR24276:SF97">
    <property type="entry name" value="GH13245P2-RELATED"/>
    <property type="match status" value="1"/>
</dbReference>
<dbReference type="GO" id="GO:0007586">
    <property type="term" value="P:digestion"/>
    <property type="evidence" value="ECO:0007669"/>
    <property type="project" value="UniProtKB-KW"/>
</dbReference>
<dbReference type="PRINTS" id="PR00722">
    <property type="entry name" value="CHYMOTRYPSIN"/>
</dbReference>
<keyword evidence="15" id="KW-0732">Signal</keyword>
<dbReference type="PROSITE" id="PS00134">
    <property type="entry name" value="TRYPSIN_HIS"/>
    <property type="match status" value="1"/>
</dbReference>
<keyword evidence="14" id="KW-1205">Fibrinolytic toxin</keyword>
<evidence type="ECO:0000256" key="14">
    <source>
        <dbReference type="ARBA" id="ARBA00084094"/>
    </source>
</evidence>
<dbReference type="InterPro" id="IPR001254">
    <property type="entry name" value="Trypsin_dom"/>
</dbReference>
<evidence type="ECO:0000256" key="1">
    <source>
        <dbReference type="ARBA" id="ARBA00004239"/>
    </source>
</evidence>
<keyword evidence="7" id="KW-0720">Serine protease</keyword>
<evidence type="ECO:0000256" key="10">
    <source>
        <dbReference type="ARBA" id="ARBA00023240"/>
    </source>
</evidence>
<accession>A0AAJ7E9R5</accession>
<name>A0AAJ7E9R5_PAPXU</name>
<evidence type="ECO:0000256" key="7">
    <source>
        <dbReference type="ARBA" id="ARBA00022825"/>
    </source>
</evidence>
<evidence type="ECO:0000256" key="11">
    <source>
        <dbReference type="ARBA" id="ARBA00036320"/>
    </source>
</evidence>
<evidence type="ECO:0000256" key="5">
    <source>
        <dbReference type="ARBA" id="ARBA00022757"/>
    </source>
</evidence>
<dbReference type="FunFam" id="2.40.10.10:FF:000068">
    <property type="entry name" value="transmembrane protease serine 2"/>
    <property type="match status" value="1"/>
</dbReference>
<sequence length="299" mass="33703">MKQLLLLSITLNVIHSIRHGEDRSRFTGHVVGGVYVPIVMYPHVAQVHSLYTICGGSVISDRVVITAAHCLYTTDMETKLEAKELYVYLGSDVLDQGVKYSVCKVVTHERYRGQDEVNFYFYDIGLLLLSRKIRFGPTIKKVKIAGNSKFRNTKYSFTLAGFGAVTNVSPATASIKLKATRMYYVRTKTCNESQSFREVMTVPKHMFCLIGQGWTSDCFGDSGSGIIWKRYLVGLVSTGRDVACGSDTLPSMYTDVVYFRKWVKAKTLELESTPVEQCRSKQESEKFLKSKMELTVKLT</sequence>
<comment type="similarity">
    <text evidence="2">Belongs to the peptidase S1 family.</text>
</comment>
<dbReference type="KEGG" id="pxu:106118345"/>
<dbReference type="Proteomes" id="UP000694872">
    <property type="component" value="Unplaced"/>
</dbReference>
<dbReference type="Pfam" id="PF00089">
    <property type="entry name" value="Trypsin"/>
    <property type="match status" value="1"/>
</dbReference>
<keyword evidence="4" id="KW-0645">Protease</keyword>
<keyword evidence="3" id="KW-0800">Toxin</keyword>
<keyword evidence="9" id="KW-1015">Disulfide bond</keyword>
<dbReference type="InterPro" id="IPR043504">
    <property type="entry name" value="Peptidase_S1_PA_chymotrypsin"/>
</dbReference>
<feature type="signal peptide" evidence="15">
    <location>
        <begin position="1"/>
        <end position="16"/>
    </location>
</feature>
<dbReference type="SMART" id="SM00020">
    <property type="entry name" value="Tryp_SPc"/>
    <property type="match status" value="1"/>
</dbReference>
<dbReference type="SUPFAM" id="SSF50494">
    <property type="entry name" value="Trypsin-like serine proteases"/>
    <property type="match status" value="1"/>
</dbReference>
<dbReference type="AlphaFoldDB" id="A0AAJ7E9R5"/>
<dbReference type="PROSITE" id="PS50240">
    <property type="entry name" value="TRYPSIN_DOM"/>
    <property type="match status" value="1"/>
</dbReference>
<evidence type="ECO:0000256" key="2">
    <source>
        <dbReference type="ARBA" id="ARBA00007664"/>
    </source>
</evidence>
<keyword evidence="5" id="KW-0222">Digestion</keyword>
<dbReference type="Gene3D" id="2.40.10.10">
    <property type="entry name" value="Trypsin-like serine proteases"/>
    <property type="match status" value="1"/>
</dbReference>
<dbReference type="InterPro" id="IPR018114">
    <property type="entry name" value="TRYPSIN_HIS"/>
</dbReference>
<dbReference type="PANTHER" id="PTHR24276">
    <property type="entry name" value="POLYSERASE-RELATED"/>
    <property type="match status" value="1"/>
</dbReference>
<dbReference type="GeneID" id="106118345"/>
<keyword evidence="8" id="KW-0865">Zymogen</keyword>
<comment type="subcellular location">
    <subcellularLocation>
        <location evidence="1">Secreted</location>
        <location evidence="1">Extracellular space</location>
    </subcellularLocation>
</comment>
<feature type="chain" id="PRO_5042510486" description="trypsin" evidence="15">
    <location>
        <begin position="17"/>
        <end position="299"/>
    </location>
</feature>
<evidence type="ECO:0000256" key="15">
    <source>
        <dbReference type="SAM" id="SignalP"/>
    </source>
</evidence>
<evidence type="ECO:0000313" key="17">
    <source>
        <dbReference type="RefSeq" id="XP_013168447.1"/>
    </source>
</evidence>
<evidence type="ECO:0000259" key="16">
    <source>
        <dbReference type="PROSITE" id="PS50240"/>
    </source>
</evidence>
<evidence type="ECO:0000256" key="8">
    <source>
        <dbReference type="ARBA" id="ARBA00023145"/>
    </source>
</evidence>
<evidence type="ECO:0000256" key="3">
    <source>
        <dbReference type="ARBA" id="ARBA00022656"/>
    </source>
</evidence>
<keyword evidence="6" id="KW-0378">Hydrolase</keyword>
<keyword evidence="10" id="KW-1199">Hemostasis impairing toxin</keyword>
<feature type="domain" description="Peptidase S1" evidence="16">
    <location>
        <begin position="30"/>
        <end position="268"/>
    </location>
</feature>
<protein>
    <recommendedName>
        <fullName evidence="12">trypsin</fullName>
        <ecNumber evidence="12">3.4.21.4</ecNumber>
    </recommendedName>
</protein>
<comment type="catalytic activity">
    <reaction evidence="11">
        <text>Preferential cleavage: Arg-|-Xaa, Lys-|-Xaa.</text>
        <dbReference type="EC" id="3.4.21.4"/>
    </reaction>
</comment>